<evidence type="ECO:0000259" key="6">
    <source>
        <dbReference type="PROSITE" id="PS50240"/>
    </source>
</evidence>
<feature type="domain" description="Peptidase S1" evidence="6">
    <location>
        <begin position="61"/>
        <end position="306"/>
    </location>
</feature>
<proteinExistence type="inferred from homology"/>
<dbReference type="Gene3D" id="2.40.10.10">
    <property type="entry name" value="Trypsin-like serine proteases"/>
    <property type="match status" value="2"/>
</dbReference>
<dbReference type="Pfam" id="PF00089">
    <property type="entry name" value="Trypsin"/>
    <property type="match status" value="2"/>
</dbReference>
<keyword evidence="2" id="KW-1015">Disulfide bond</keyword>
<dbReference type="Proteomes" id="UP000069940">
    <property type="component" value="Unassembled WGS sequence"/>
</dbReference>
<evidence type="ECO:0000313" key="7">
    <source>
        <dbReference type="EnsemblMetazoa" id="AALFPA23_008441.P11395"/>
    </source>
</evidence>
<keyword evidence="1 5" id="KW-0732">Signal</keyword>
<dbReference type="InterPro" id="IPR001314">
    <property type="entry name" value="Peptidase_S1A"/>
</dbReference>
<dbReference type="PROSITE" id="PS00135">
    <property type="entry name" value="TRYPSIN_SER"/>
    <property type="match status" value="1"/>
</dbReference>
<dbReference type="InterPro" id="IPR051333">
    <property type="entry name" value="CLIP_Serine_Protease"/>
</dbReference>
<dbReference type="PANTHER" id="PTHR24260">
    <property type="match status" value="1"/>
</dbReference>
<dbReference type="PROSITE" id="PS00134">
    <property type="entry name" value="TRYPSIN_HIS"/>
    <property type="match status" value="1"/>
</dbReference>
<name>A0ABM1YEI3_AEDAL</name>
<comment type="similarity">
    <text evidence="3">Belongs to the peptidase S1 family. CLIP subfamily.</text>
</comment>
<dbReference type="InterPro" id="IPR033116">
    <property type="entry name" value="TRYPSIN_SER"/>
</dbReference>
<dbReference type="RefSeq" id="XP_062711044.1">
    <property type="nucleotide sequence ID" value="XM_062855060.1"/>
</dbReference>
<evidence type="ECO:0000256" key="2">
    <source>
        <dbReference type="ARBA" id="ARBA00023157"/>
    </source>
</evidence>
<dbReference type="InterPro" id="IPR018114">
    <property type="entry name" value="TRYPSIN_HIS"/>
</dbReference>
<reference evidence="8" key="1">
    <citation type="journal article" date="2015" name="Proc. Natl. Acad. Sci. U.S.A.">
        <title>Genome sequence of the Asian Tiger mosquito, Aedes albopictus, reveals insights into its biology, genetics, and evolution.</title>
        <authorList>
            <person name="Chen X.G."/>
            <person name="Jiang X."/>
            <person name="Gu J."/>
            <person name="Xu M."/>
            <person name="Wu Y."/>
            <person name="Deng Y."/>
            <person name="Zhang C."/>
            <person name="Bonizzoni M."/>
            <person name="Dermauw W."/>
            <person name="Vontas J."/>
            <person name="Armbruster P."/>
            <person name="Huang X."/>
            <person name="Yang Y."/>
            <person name="Zhang H."/>
            <person name="He W."/>
            <person name="Peng H."/>
            <person name="Liu Y."/>
            <person name="Wu K."/>
            <person name="Chen J."/>
            <person name="Lirakis M."/>
            <person name="Topalis P."/>
            <person name="Van Leeuwen T."/>
            <person name="Hall A.B."/>
            <person name="Jiang X."/>
            <person name="Thorpe C."/>
            <person name="Mueller R.L."/>
            <person name="Sun C."/>
            <person name="Waterhouse R.M."/>
            <person name="Yan G."/>
            <person name="Tu Z.J."/>
            <person name="Fang X."/>
            <person name="James A.A."/>
        </authorList>
    </citation>
    <scope>NUCLEOTIDE SEQUENCE [LARGE SCALE GENOMIC DNA]</scope>
    <source>
        <strain evidence="8">Foshan</strain>
    </source>
</reference>
<dbReference type="CDD" id="cd00190">
    <property type="entry name" value="Tryp_SPc"/>
    <property type="match status" value="1"/>
</dbReference>
<dbReference type="SMART" id="SM00020">
    <property type="entry name" value="Tryp_SPc"/>
    <property type="match status" value="1"/>
</dbReference>
<dbReference type="InterPro" id="IPR043504">
    <property type="entry name" value="Peptidase_S1_PA_chymotrypsin"/>
</dbReference>
<reference evidence="7" key="2">
    <citation type="submission" date="2025-05" db="UniProtKB">
        <authorList>
            <consortium name="EnsemblMetazoa"/>
        </authorList>
    </citation>
    <scope>IDENTIFICATION</scope>
    <source>
        <strain evidence="7">Foshan</strain>
    </source>
</reference>
<dbReference type="SUPFAM" id="SSF50494">
    <property type="entry name" value="Trypsin-like serine proteases"/>
    <property type="match status" value="2"/>
</dbReference>
<protein>
    <recommendedName>
        <fullName evidence="6">Peptidase S1 domain-containing protein</fullName>
    </recommendedName>
</protein>
<evidence type="ECO:0000256" key="3">
    <source>
        <dbReference type="ARBA" id="ARBA00024195"/>
    </source>
</evidence>
<accession>A0ABM1YEI3</accession>
<feature type="chain" id="PRO_5046018926" description="Peptidase S1 domain-containing protein" evidence="5">
    <location>
        <begin position="21"/>
        <end position="630"/>
    </location>
</feature>
<dbReference type="PROSITE" id="PS50240">
    <property type="entry name" value="TRYPSIN_DOM"/>
    <property type="match status" value="2"/>
</dbReference>
<keyword evidence="4" id="KW-0378">Hydrolase</keyword>
<evidence type="ECO:0000313" key="8">
    <source>
        <dbReference type="Proteomes" id="UP000069940"/>
    </source>
</evidence>
<evidence type="ECO:0000256" key="4">
    <source>
        <dbReference type="RuleBase" id="RU363034"/>
    </source>
</evidence>
<dbReference type="InterPro" id="IPR022700">
    <property type="entry name" value="CLIP"/>
</dbReference>
<feature type="signal peptide" evidence="5">
    <location>
        <begin position="1"/>
        <end position="20"/>
    </location>
</feature>
<dbReference type="InterPro" id="IPR009003">
    <property type="entry name" value="Peptidase_S1_PA"/>
</dbReference>
<keyword evidence="4" id="KW-0645">Protease</keyword>
<dbReference type="SMART" id="SM00680">
    <property type="entry name" value="CLIP"/>
    <property type="match status" value="1"/>
</dbReference>
<sequence>MGLCLKVFVCLSIAISSTVGQPRPEESYFEDRVPVGYFSRSNLDDCRNRFHDGITRDQCLVFGGTRANATEFPHMAVIGWTDQSGGTRIAWKCGGSLITKRFVVTAAHCAVDEQNNAPSVVRFGDVNLASDEDDEYAQQLKIVRFIRHPQHRFSSKYNDIALIELEKEVNLTTGVCPACVWIDSYFPYDAFDVAGFGATGYAEQGSPYLLKAQLKTETTEHCTEYFESTRGLPNGIADDQLCASNIGMDTCQGDSGGPLQITLHTYNRKVATLVGVTSFGKSCGFGSIGVYQKIQPHIPWIELIVGETLDPLECARMYEDYRMGYLLGPECSVENPPANRVELHWEYGVHSSRCAGTLIDYNTVVTSASCTMDSAGKAPQFITILGQAVNITEVRRHPNYTPGLSQDNIALIRLKSYVKINSDIAPACPASGSFDYGLNSFRILRNTTSNTRDHMFLPVRHKCNDSSVNMDCWDANYRLIPGLCKVDEGGPLLDRSHSTLQGINVEPGECGSYHPLTVLKLDSYMAWIVSFVLDRSVTPEPPITFPEDDTSSLFFKPCSTRDGAEGVCLSHWGCGAEVERQKRNRTGVTMCGFEGDVGFICCPRDSVGKVPLVIPPPPLIPLIDLVQIKP</sequence>
<dbReference type="PRINTS" id="PR00722">
    <property type="entry name" value="CHYMOTRYPSIN"/>
</dbReference>
<keyword evidence="4" id="KW-0720">Serine protease</keyword>
<keyword evidence="8" id="KW-1185">Reference proteome</keyword>
<dbReference type="InterPro" id="IPR001254">
    <property type="entry name" value="Trypsin_dom"/>
</dbReference>
<dbReference type="PANTHER" id="PTHR24260:SF147">
    <property type="entry name" value="EG:BACR7A4.3 PROTEIN-RELATED"/>
    <property type="match status" value="1"/>
</dbReference>
<organism evidence="7 8">
    <name type="scientific">Aedes albopictus</name>
    <name type="common">Asian tiger mosquito</name>
    <name type="synonym">Stegomyia albopicta</name>
    <dbReference type="NCBI Taxonomy" id="7160"/>
    <lineage>
        <taxon>Eukaryota</taxon>
        <taxon>Metazoa</taxon>
        <taxon>Ecdysozoa</taxon>
        <taxon>Arthropoda</taxon>
        <taxon>Hexapoda</taxon>
        <taxon>Insecta</taxon>
        <taxon>Pterygota</taxon>
        <taxon>Neoptera</taxon>
        <taxon>Endopterygota</taxon>
        <taxon>Diptera</taxon>
        <taxon>Nematocera</taxon>
        <taxon>Culicoidea</taxon>
        <taxon>Culicidae</taxon>
        <taxon>Culicinae</taxon>
        <taxon>Aedini</taxon>
        <taxon>Aedes</taxon>
        <taxon>Stegomyia</taxon>
    </lineage>
</organism>
<feature type="domain" description="Peptidase S1" evidence="6">
    <location>
        <begin position="326"/>
        <end position="533"/>
    </location>
</feature>
<dbReference type="EnsemblMetazoa" id="AALFPA23_008441.R11395">
    <property type="protein sequence ID" value="AALFPA23_008441.P11395"/>
    <property type="gene ID" value="AALFPA23_008441"/>
</dbReference>
<evidence type="ECO:0000256" key="5">
    <source>
        <dbReference type="SAM" id="SignalP"/>
    </source>
</evidence>
<dbReference type="GeneID" id="115255233"/>
<evidence type="ECO:0000256" key="1">
    <source>
        <dbReference type="ARBA" id="ARBA00022729"/>
    </source>
</evidence>